<evidence type="ECO:0000256" key="8">
    <source>
        <dbReference type="ARBA" id="ARBA00040531"/>
    </source>
</evidence>
<evidence type="ECO:0000259" key="10">
    <source>
        <dbReference type="Pfam" id="PF01612"/>
    </source>
</evidence>
<dbReference type="GO" id="GO:0005634">
    <property type="term" value="C:nucleus"/>
    <property type="evidence" value="ECO:0007669"/>
    <property type="project" value="UniProtKB-SubCell"/>
</dbReference>
<keyword evidence="5 11" id="KW-0269">Exonuclease</keyword>
<keyword evidence="6" id="KW-0460">Magnesium</keyword>
<dbReference type="GO" id="GO:0046872">
    <property type="term" value="F:metal ion binding"/>
    <property type="evidence" value="ECO:0007669"/>
    <property type="project" value="UniProtKB-KW"/>
</dbReference>
<protein>
    <recommendedName>
        <fullName evidence="8">3'-5' exonuclease</fullName>
    </recommendedName>
    <alternativeName>
        <fullName evidence="9">Werner Syndrome-like exonuclease</fullName>
    </alternativeName>
</protein>
<proteinExistence type="predicted"/>
<evidence type="ECO:0000313" key="11">
    <source>
        <dbReference type="EMBL" id="CAD2213510.1"/>
    </source>
</evidence>
<dbReference type="InterPro" id="IPR051132">
    <property type="entry name" value="3-5_Exonuclease_domain"/>
</dbReference>
<evidence type="ECO:0000256" key="7">
    <source>
        <dbReference type="ARBA" id="ARBA00023242"/>
    </source>
</evidence>
<evidence type="ECO:0000256" key="3">
    <source>
        <dbReference type="ARBA" id="ARBA00022723"/>
    </source>
</evidence>
<dbReference type="Proteomes" id="UP000515908">
    <property type="component" value="Chromosome 02"/>
</dbReference>
<keyword evidence="2" id="KW-0540">Nuclease</keyword>
<evidence type="ECO:0000256" key="5">
    <source>
        <dbReference type="ARBA" id="ARBA00022839"/>
    </source>
</evidence>
<evidence type="ECO:0000256" key="1">
    <source>
        <dbReference type="ARBA" id="ARBA00004123"/>
    </source>
</evidence>
<evidence type="ECO:0000256" key="4">
    <source>
        <dbReference type="ARBA" id="ARBA00022801"/>
    </source>
</evidence>
<dbReference type="PANTHER" id="PTHR13620:SF109">
    <property type="entry name" value="3'-5' EXONUCLEASE"/>
    <property type="match status" value="1"/>
</dbReference>
<sequence length="652" mass="74107">MTRFIIDPVWRRIDRAAYSAVWQRLLDEAKCFGFVGLDLEWTTKRKLFDDGSETRETGPVATVQLSTGSTTFVVRYIDLCQLIHGDCQDPLLPLSSSWPFHRVGVLANDAELLLQIQGNILKLLLDRTVFKVGVGVMGDKKKIEEDYNEVVVEGCVDLNALYQATGKTSSSRLCSLKDLSLELTGIDVEKNYFVVTSDWGGCLGALSPAQVKYAAADAEASFAICRSLVGGEEASQILRELVDTVPSSRSNGKKARPQRYKQFVEKCRGREKPYYDNIFVYSKDGDLVFTVDKSKAEWYVSKKQLATVREWSEDGEEKRMVSIQLKFNPDFEKFNDAHIRRDLEYFKRPKENMCVVCGSAESLVRFAIVPFMYRKHFPSVYMSHNSYDLVLVCTKCFAVARQHYDVELVKVAERFGIPTTIPSAALLEEYEQSIRAREESPTDDDLSSARLKGMKEYAEVCHHREKVLFVFKYAKAVLACLEGETVIPADRLGEMKGFICTHAPAYPFYDPAVSCQEEQDNVFEGDATTKHALRFILHGSLRGTSQRSFHEALSLYWFTHHPELYTTMCTTTRAKERELNPSSASTEDLPHVDSHGFFVVKTLLEKYPTNGDKRGPERAIGEFILRWRTYFCEAMNPCHMPEGWKIEDGILL</sequence>
<keyword evidence="12" id="KW-1185">Reference proteome</keyword>
<dbReference type="GO" id="GO:0008408">
    <property type="term" value="F:3'-5' exonuclease activity"/>
    <property type="evidence" value="ECO:0007669"/>
    <property type="project" value="InterPro"/>
</dbReference>
<gene>
    <name evidence="11" type="ORF">ADEAN_000095300</name>
</gene>
<evidence type="ECO:0000256" key="6">
    <source>
        <dbReference type="ARBA" id="ARBA00022842"/>
    </source>
</evidence>
<name>A0A7G2C1B2_9TRYP</name>
<keyword evidence="3" id="KW-0479">Metal-binding</keyword>
<reference evidence="11 12" key="1">
    <citation type="submission" date="2020-08" db="EMBL/GenBank/DDBJ databases">
        <authorList>
            <person name="Newling K."/>
            <person name="Davey J."/>
            <person name="Forrester S."/>
        </authorList>
    </citation>
    <scope>NUCLEOTIDE SEQUENCE [LARGE SCALE GENOMIC DNA]</scope>
    <source>
        <strain evidence="12">Crithidia deanei Carvalho (ATCC PRA-265)</strain>
    </source>
</reference>
<dbReference type="InterPro" id="IPR012337">
    <property type="entry name" value="RNaseH-like_sf"/>
</dbReference>
<evidence type="ECO:0000313" key="12">
    <source>
        <dbReference type="Proteomes" id="UP000515908"/>
    </source>
</evidence>
<dbReference type="PANTHER" id="PTHR13620">
    <property type="entry name" value="3-5 EXONUCLEASE"/>
    <property type="match status" value="1"/>
</dbReference>
<organism evidence="11 12">
    <name type="scientific">Angomonas deanei</name>
    <dbReference type="NCBI Taxonomy" id="59799"/>
    <lineage>
        <taxon>Eukaryota</taxon>
        <taxon>Discoba</taxon>
        <taxon>Euglenozoa</taxon>
        <taxon>Kinetoplastea</taxon>
        <taxon>Metakinetoplastina</taxon>
        <taxon>Trypanosomatida</taxon>
        <taxon>Trypanosomatidae</taxon>
        <taxon>Strigomonadinae</taxon>
        <taxon>Angomonas</taxon>
    </lineage>
</organism>
<dbReference type="SUPFAM" id="SSF53098">
    <property type="entry name" value="Ribonuclease H-like"/>
    <property type="match status" value="1"/>
</dbReference>
<feature type="domain" description="3'-5' exonuclease" evidence="10">
    <location>
        <begin position="115"/>
        <end position="228"/>
    </location>
</feature>
<keyword evidence="7" id="KW-0539">Nucleus</keyword>
<evidence type="ECO:0000256" key="2">
    <source>
        <dbReference type="ARBA" id="ARBA00022722"/>
    </source>
</evidence>
<dbReference type="GO" id="GO:0003676">
    <property type="term" value="F:nucleic acid binding"/>
    <property type="evidence" value="ECO:0007669"/>
    <property type="project" value="InterPro"/>
</dbReference>
<comment type="subcellular location">
    <subcellularLocation>
        <location evidence="1">Nucleus</location>
    </subcellularLocation>
</comment>
<dbReference type="VEuPathDB" id="TriTrypDB:ADEAN_000095300"/>
<dbReference type="EMBL" id="LR877146">
    <property type="protein sequence ID" value="CAD2213510.1"/>
    <property type="molecule type" value="Genomic_DNA"/>
</dbReference>
<evidence type="ECO:0000256" key="9">
    <source>
        <dbReference type="ARBA" id="ARBA00042761"/>
    </source>
</evidence>
<dbReference type="GO" id="GO:0006139">
    <property type="term" value="P:nucleobase-containing compound metabolic process"/>
    <property type="evidence" value="ECO:0007669"/>
    <property type="project" value="InterPro"/>
</dbReference>
<dbReference type="AlphaFoldDB" id="A0A7G2C1B2"/>
<keyword evidence="4" id="KW-0378">Hydrolase</keyword>
<dbReference type="Gene3D" id="3.30.420.10">
    <property type="entry name" value="Ribonuclease H-like superfamily/Ribonuclease H"/>
    <property type="match status" value="1"/>
</dbReference>
<dbReference type="Pfam" id="PF01612">
    <property type="entry name" value="DNA_pol_A_exo1"/>
    <property type="match status" value="1"/>
</dbReference>
<dbReference type="InterPro" id="IPR036397">
    <property type="entry name" value="RNaseH_sf"/>
</dbReference>
<accession>A0A7G2C1B2</accession>
<dbReference type="InterPro" id="IPR002562">
    <property type="entry name" value="3'-5'_exonuclease_dom"/>
</dbReference>